<dbReference type="RefSeq" id="WP_217964871.1">
    <property type="nucleotide sequence ID" value="NZ_JAHTBN010000004.1"/>
</dbReference>
<dbReference type="Pfam" id="PF02954">
    <property type="entry name" value="HTH_8"/>
    <property type="match status" value="1"/>
</dbReference>
<keyword evidence="4" id="KW-1185">Reference proteome</keyword>
<accession>A0ABV8P115</accession>
<proteinExistence type="predicted"/>
<sequence length="284" mass="30288">MRERLDCVLVATPGCSPWVRPWLGSHAGGRLHIQLFETGGDPALADSCAFLAGAAIQLRRYDVCLLPVSEGNLAWVRTALSSARGMLATPLLGLVRQLKAAALNDLCALGVADFVRDPFCTEELRVRVERVLDDRRYPQRAAAPVAPLCSPGPQGAGSYAHAPPGADANAALEQALCANILERSGHELEAYAIASATRSATSRESFRAAKSKVVERFERAYISAALDKHAGNIAMAARAAQKHRRAFWALMRKHQIDAAPYRAEQQGAAAHRGGQRPAPGGPGG</sequence>
<dbReference type="EMBL" id="JBHSBV010000004">
    <property type="protein sequence ID" value="MFC4201863.1"/>
    <property type="molecule type" value="Genomic_DNA"/>
</dbReference>
<protein>
    <submittedName>
        <fullName evidence="3">Helix-turn-helix domain-containing protein</fullName>
    </submittedName>
</protein>
<feature type="region of interest" description="Disordered" evidence="1">
    <location>
        <begin position="263"/>
        <end position="284"/>
    </location>
</feature>
<name>A0ABV8P115_9BURK</name>
<gene>
    <name evidence="3" type="ORF">ACFOY1_12960</name>
</gene>
<dbReference type="Proteomes" id="UP001595848">
    <property type="component" value="Unassembled WGS sequence"/>
</dbReference>
<evidence type="ECO:0000259" key="2">
    <source>
        <dbReference type="Pfam" id="PF02954"/>
    </source>
</evidence>
<evidence type="ECO:0000313" key="4">
    <source>
        <dbReference type="Proteomes" id="UP001595848"/>
    </source>
</evidence>
<feature type="domain" description="DNA binding HTH" evidence="2">
    <location>
        <begin position="214"/>
        <end position="245"/>
    </location>
</feature>
<dbReference type="InterPro" id="IPR002197">
    <property type="entry name" value="HTH_Fis"/>
</dbReference>
<comment type="caution">
    <text evidence="3">The sequence shown here is derived from an EMBL/GenBank/DDBJ whole genome shotgun (WGS) entry which is preliminary data.</text>
</comment>
<organism evidence="3 4">
    <name type="scientific">Candidimonas humi</name>
    <dbReference type="NCBI Taxonomy" id="683355"/>
    <lineage>
        <taxon>Bacteria</taxon>
        <taxon>Pseudomonadati</taxon>
        <taxon>Pseudomonadota</taxon>
        <taxon>Betaproteobacteria</taxon>
        <taxon>Burkholderiales</taxon>
        <taxon>Alcaligenaceae</taxon>
        <taxon>Candidimonas</taxon>
    </lineage>
</organism>
<feature type="compositionally biased region" description="Low complexity" evidence="1">
    <location>
        <begin position="263"/>
        <end position="278"/>
    </location>
</feature>
<evidence type="ECO:0000256" key="1">
    <source>
        <dbReference type="SAM" id="MobiDB-lite"/>
    </source>
</evidence>
<reference evidence="4" key="1">
    <citation type="journal article" date="2019" name="Int. J. Syst. Evol. Microbiol.">
        <title>The Global Catalogue of Microorganisms (GCM) 10K type strain sequencing project: providing services to taxonomists for standard genome sequencing and annotation.</title>
        <authorList>
            <consortium name="The Broad Institute Genomics Platform"/>
            <consortium name="The Broad Institute Genome Sequencing Center for Infectious Disease"/>
            <person name="Wu L."/>
            <person name="Ma J."/>
        </authorList>
    </citation>
    <scope>NUCLEOTIDE SEQUENCE [LARGE SCALE GENOMIC DNA]</scope>
    <source>
        <strain evidence="4">LMG 24813</strain>
    </source>
</reference>
<evidence type="ECO:0000313" key="3">
    <source>
        <dbReference type="EMBL" id="MFC4201863.1"/>
    </source>
</evidence>